<sequence>MSAVNALLSAIRARLAGDAALTGLIGADGFHDRLLARPRLPCVVVGAVETRDYSTATEAGAEHFLTLDVVAEGEGRKVAEMVAERLRLLLHDAPLSLSGAVLVSLLLRSTRSRREAKTKLFVVELSFRAVTE</sequence>
<gene>
    <name evidence="1" type="ORF">FNA46_25110</name>
</gene>
<comment type="caution">
    <text evidence="1">The sequence shown here is derived from an EMBL/GenBank/DDBJ whole genome shotgun (WGS) entry which is preliminary data.</text>
</comment>
<proteinExistence type="predicted"/>
<protein>
    <submittedName>
        <fullName evidence="1">DUF3168 domain-containing protein</fullName>
    </submittedName>
</protein>
<dbReference type="AlphaFoldDB" id="A0A549SM06"/>
<keyword evidence="2" id="KW-1185">Reference proteome</keyword>
<dbReference type="InterPro" id="IPR021508">
    <property type="entry name" value="Gp17-like"/>
</dbReference>
<dbReference type="EMBL" id="VJMG01000111">
    <property type="protein sequence ID" value="TRL30670.1"/>
    <property type="molecule type" value="Genomic_DNA"/>
</dbReference>
<dbReference type="InterPro" id="IPR053745">
    <property type="entry name" value="Viral_Tail_Comp_sf"/>
</dbReference>
<dbReference type="RefSeq" id="WP_143127977.1">
    <property type="nucleotide sequence ID" value="NZ_VJMG01000111.1"/>
</dbReference>
<reference evidence="1 2" key="1">
    <citation type="submission" date="2019-07" db="EMBL/GenBank/DDBJ databases">
        <title>Ln-dependent methylotrophs.</title>
        <authorList>
            <person name="Tani A."/>
        </authorList>
    </citation>
    <scope>NUCLEOTIDE SEQUENCE [LARGE SCALE GENOMIC DNA]</scope>
    <source>
        <strain evidence="1 2">SM12</strain>
    </source>
</reference>
<evidence type="ECO:0000313" key="1">
    <source>
        <dbReference type="EMBL" id="TRL30670.1"/>
    </source>
</evidence>
<dbReference type="Gene3D" id="3.30.2000.30">
    <property type="match status" value="1"/>
</dbReference>
<accession>A0A549SM06</accession>
<dbReference type="Proteomes" id="UP000316801">
    <property type="component" value="Unassembled WGS sequence"/>
</dbReference>
<dbReference type="Pfam" id="PF11367">
    <property type="entry name" value="Tail_completion_gp17"/>
    <property type="match status" value="1"/>
</dbReference>
<name>A0A549SM06_9HYPH</name>
<evidence type="ECO:0000313" key="2">
    <source>
        <dbReference type="Proteomes" id="UP000316801"/>
    </source>
</evidence>
<organism evidence="1 2">
    <name type="scientific">Rhizobium straminoryzae</name>
    <dbReference type="NCBI Taxonomy" id="1387186"/>
    <lineage>
        <taxon>Bacteria</taxon>
        <taxon>Pseudomonadati</taxon>
        <taxon>Pseudomonadota</taxon>
        <taxon>Alphaproteobacteria</taxon>
        <taxon>Hyphomicrobiales</taxon>
        <taxon>Rhizobiaceae</taxon>
        <taxon>Rhizobium/Agrobacterium group</taxon>
        <taxon>Rhizobium</taxon>
    </lineage>
</organism>